<feature type="non-terminal residue" evidence="1">
    <location>
        <position position="1"/>
    </location>
</feature>
<organism evidence="1 2">
    <name type="scientific">Brachionus plicatilis</name>
    <name type="common">Marine rotifer</name>
    <name type="synonym">Brachionus muelleri</name>
    <dbReference type="NCBI Taxonomy" id="10195"/>
    <lineage>
        <taxon>Eukaryota</taxon>
        <taxon>Metazoa</taxon>
        <taxon>Spiralia</taxon>
        <taxon>Gnathifera</taxon>
        <taxon>Rotifera</taxon>
        <taxon>Eurotatoria</taxon>
        <taxon>Monogononta</taxon>
        <taxon>Pseudotrocha</taxon>
        <taxon>Ploima</taxon>
        <taxon>Brachionidae</taxon>
        <taxon>Brachionus</taxon>
    </lineage>
</organism>
<proteinExistence type="predicted"/>
<dbReference type="AlphaFoldDB" id="A0A3M7SGA0"/>
<name>A0A3M7SGA0_BRAPC</name>
<protein>
    <submittedName>
        <fullName evidence="1">Uncharacterized protein</fullName>
    </submittedName>
</protein>
<comment type="caution">
    <text evidence="1">The sequence shown here is derived from an EMBL/GenBank/DDBJ whole genome shotgun (WGS) entry which is preliminary data.</text>
</comment>
<evidence type="ECO:0000313" key="1">
    <source>
        <dbReference type="EMBL" id="RNA34801.1"/>
    </source>
</evidence>
<accession>A0A3M7SGA0</accession>
<dbReference type="EMBL" id="REGN01001412">
    <property type="protein sequence ID" value="RNA34801.1"/>
    <property type="molecule type" value="Genomic_DNA"/>
</dbReference>
<sequence length="148" mass="17492">VVYYVCLLSFCRFFYNPVISLKFSIKAFFSILQISKTTERKITYTFTSILNSSGKKEEINRVMYSTHLDSKPDNATLVYIKYFIYLNIQFKKKKTFPKITDLFNSFKIHFLSITRLSIEKIIKKNLELKHIRLKENPSNDVSLVLILI</sequence>
<dbReference type="Proteomes" id="UP000276133">
    <property type="component" value="Unassembled WGS sequence"/>
</dbReference>
<keyword evidence="2" id="KW-1185">Reference proteome</keyword>
<reference evidence="1 2" key="1">
    <citation type="journal article" date="2018" name="Sci. Rep.">
        <title>Genomic signatures of local adaptation to the degree of environmental predictability in rotifers.</title>
        <authorList>
            <person name="Franch-Gras L."/>
            <person name="Hahn C."/>
            <person name="Garcia-Roger E.M."/>
            <person name="Carmona M.J."/>
            <person name="Serra M."/>
            <person name="Gomez A."/>
        </authorList>
    </citation>
    <scope>NUCLEOTIDE SEQUENCE [LARGE SCALE GENOMIC DNA]</scope>
    <source>
        <strain evidence="1">HYR1</strain>
    </source>
</reference>
<evidence type="ECO:0000313" key="2">
    <source>
        <dbReference type="Proteomes" id="UP000276133"/>
    </source>
</evidence>
<gene>
    <name evidence="1" type="ORF">BpHYR1_043024</name>
</gene>